<organism evidence="1">
    <name type="scientific">Cacopsylla melanoneura</name>
    <dbReference type="NCBI Taxonomy" id="428564"/>
    <lineage>
        <taxon>Eukaryota</taxon>
        <taxon>Metazoa</taxon>
        <taxon>Ecdysozoa</taxon>
        <taxon>Arthropoda</taxon>
        <taxon>Hexapoda</taxon>
        <taxon>Insecta</taxon>
        <taxon>Pterygota</taxon>
        <taxon>Neoptera</taxon>
        <taxon>Paraneoptera</taxon>
        <taxon>Hemiptera</taxon>
        <taxon>Sternorrhyncha</taxon>
        <taxon>Psylloidea</taxon>
        <taxon>Psyllidae</taxon>
        <taxon>Psyllinae</taxon>
        <taxon>Cacopsylla</taxon>
    </lineage>
</organism>
<name>A0A8D8V2V7_9HEMI</name>
<reference evidence="1" key="1">
    <citation type="submission" date="2021-05" db="EMBL/GenBank/DDBJ databases">
        <authorList>
            <person name="Alioto T."/>
            <person name="Alioto T."/>
            <person name="Gomez Garrido J."/>
        </authorList>
    </citation>
    <scope>NUCLEOTIDE SEQUENCE</scope>
</reference>
<protein>
    <submittedName>
        <fullName evidence="1">Uncharacterized protein</fullName>
    </submittedName>
</protein>
<sequence>MRCRMAFFGITTTDVARASVYLFHKHFFSDYFWRNSIIFLFRRRYIDRCLVGVDYSCAGFAVQTRVNACLFTAGRSGRIFTRATKGGIVRVPCFEQVVPNSTHLSFVIQTILFTFIQYSTVKATVTHSILIVQSFRVSIQIIYNDHIVLISSIAIP</sequence>
<dbReference type="AlphaFoldDB" id="A0A8D8V2V7"/>
<dbReference type="EMBL" id="HBUF01350748">
    <property type="protein sequence ID" value="CAG6713577.1"/>
    <property type="molecule type" value="Transcribed_RNA"/>
</dbReference>
<accession>A0A8D8V2V7</accession>
<dbReference type="EMBL" id="HBUF01350749">
    <property type="protein sequence ID" value="CAG6713582.1"/>
    <property type="molecule type" value="Transcribed_RNA"/>
</dbReference>
<evidence type="ECO:0000313" key="1">
    <source>
        <dbReference type="EMBL" id="CAG6713577.1"/>
    </source>
</evidence>
<proteinExistence type="predicted"/>